<keyword evidence="2" id="KW-0067">ATP-binding</keyword>
<dbReference type="GO" id="GO:0004594">
    <property type="term" value="F:pantothenate kinase activity"/>
    <property type="evidence" value="ECO:0007669"/>
    <property type="project" value="TreeGrafter"/>
</dbReference>
<dbReference type="PANTHER" id="PTHR12280:SF20">
    <property type="entry name" value="4'-PHOSPHOPANTETHEINE PHOSPHATASE"/>
    <property type="match status" value="1"/>
</dbReference>
<protein>
    <submittedName>
        <fullName evidence="4">Pantothenate kinase</fullName>
    </submittedName>
</protein>
<dbReference type="EMBL" id="CP014672">
    <property type="protein sequence ID" value="ANW98529.1"/>
    <property type="molecule type" value="Genomic_DNA"/>
</dbReference>
<sequence length="279" mass="29790">MILGIDIGGSTTKITGFKDNKIISPMMVRATDPVSSMYGAFGKFIAVNRLQLSDISFVMITGVGASYINERIYQIPTGKVEEFYAIGMGGLFLSGLSKAVIVSMGTGTAFVRAEKSGNVQHLGGTGVGGGTLLGLSNRMLNIRHFDDLIEMAKSGNLENVDLLIKDITIEKIEGLPPETTASNFGKISDLATKNDIALGIINVVFQTIGVMSIFAARTDQTQDIVLTGNLTNVPQSREIINGLSKLHPERFHIPEHAEYATALGAAIAYSSGGKYTEIK</sequence>
<evidence type="ECO:0000313" key="4">
    <source>
        <dbReference type="EMBL" id="ANW98529.1"/>
    </source>
</evidence>
<dbReference type="GO" id="GO:0015937">
    <property type="term" value="P:coenzyme A biosynthetic process"/>
    <property type="evidence" value="ECO:0007669"/>
    <property type="project" value="UniProtKB-KW"/>
</dbReference>
<dbReference type="PANTHER" id="PTHR12280">
    <property type="entry name" value="PANTOTHENATE KINASE"/>
    <property type="match status" value="1"/>
</dbReference>
<dbReference type="InterPro" id="IPR043129">
    <property type="entry name" value="ATPase_NBD"/>
</dbReference>
<evidence type="ECO:0000313" key="5">
    <source>
        <dbReference type="Proteomes" id="UP000092971"/>
    </source>
</evidence>
<dbReference type="GO" id="GO:0005524">
    <property type="term" value="F:ATP binding"/>
    <property type="evidence" value="ECO:0007669"/>
    <property type="project" value="UniProtKB-KW"/>
</dbReference>
<organism evidence="4 5">
    <name type="scientific">Thermoclostridium stercorarium subsp. thermolacticum DSM 2910</name>
    <dbReference type="NCBI Taxonomy" id="1121336"/>
    <lineage>
        <taxon>Bacteria</taxon>
        <taxon>Bacillati</taxon>
        <taxon>Bacillota</taxon>
        <taxon>Clostridia</taxon>
        <taxon>Eubacteriales</taxon>
        <taxon>Oscillospiraceae</taxon>
        <taxon>Thermoclostridium</taxon>
    </lineage>
</organism>
<dbReference type="NCBIfam" id="NF009842">
    <property type="entry name" value="PRK13317.1"/>
    <property type="match status" value="1"/>
</dbReference>
<evidence type="ECO:0000256" key="2">
    <source>
        <dbReference type="ARBA" id="ARBA00022840"/>
    </source>
</evidence>
<dbReference type="CDD" id="cd24085">
    <property type="entry name" value="ASKHA_NBD_PanK-II_bac"/>
    <property type="match status" value="1"/>
</dbReference>
<dbReference type="SUPFAM" id="SSF53067">
    <property type="entry name" value="Actin-like ATPase domain"/>
    <property type="match status" value="1"/>
</dbReference>
<dbReference type="Pfam" id="PF03630">
    <property type="entry name" value="Fumble"/>
    <property type="match status" value="1"/>
</dbReference>
<dbReference type="Gene3D" id="3.30.420.40">
    <property type="match status" value="1"/>
</dbReference>
<evidence type="ECO:0000256" key="1">
    <source>
        <dbReference type="ARBA" id="ARBA00022741"/>
    </source>
</evidence>
<accession>A0A1B1YCP0</accession>
<keyword evidence="3" id="KW-0173">Coenzyme A biosynthesis</keyword>
<reference evidence="4 5" key="1">
    <citation type="submission" date="2016-02" db="EMBL/GenBank/DDBJ databases">
        <title>Comparison of Clostridium stercorarium subspecies using comparative genomics and transcriptomics.</title>
        <authorList>
            <person name="Schellenberg J."/>
            <person name="Thallinger G."/>
            <person name="Levin D.B."/>
            <person name="Zhang X."/>
            <person name="Alvare G."/>
            <person name="Fristensky B."/>
            <person name="Sparling R."/>
        </authorList>
    </citation>
    <scope>NUCLEOTIDE SEQUENCE [LARGE SCALE GENOMIC DNA]</scope>
    <source>
        <strain evidence="4 5">DSM 2910</strain>
    </source>
</reference>
<dbReference type="RefSeq" id="WP_015358845.1">
    <property type="nucleotide sequence ID" value="NZ_CP014672.1"/>
</dbReference>
<gene>
    <name evidence="4" type="ORF">CSTERTH_05500</name>
</gene>
<dbReference type="GO" id="GO:0005829">
    <property type="term" value="C:cytosol"/>
    <property type="evidence" value="ECO:0007669"/>
    <property type="project" value="TreeGrafter"/>
</dbReference>
<name>A0A1B1YCP0_THEST</name>
<dbReference type="InterPro" id="IPR004567">
    <property type="entry name" value="Type_II_PanK"/>
</dbReference>
<keyword evidence="4" id="KW-0418">Kinase</keyword>
<dbReference type="Proteomes" id="UP000092971">
    <property type="component" value="Chromosome"/>
</dbReference>
<dbReference type="AlphaFoldDB" id="A0A1B1YCP0"/>
<dbReference type="OrthoDB" id="358216at2"/>
<keyword evidence="4" id="KW-0808">Transferase</keyword>
<keyword evidence="1" id="KW-0547">Nucleotide-binding</keyword>
<proteinExistence type="predicted"/>
<evidence type="ECO:0000256" key="3">
    <source>
        <dbReference type="ARBA" id="ARBA00022993"/>
    </source>
</evidence>